<organism evidence="6 7">
    <name type="scientific">Roseospira navarrensis</name>
    <dbReference type="NCBI Taxonomy" id="140058"/>
    <lineage>
        <taxon>Bacteria</taxon>
        <taxon>Pseudomonadati</taxon>
        <taxon>Pseudomonadota</taxon>
        <taxon>Alphaproteobacteria</taxon>
        <taxon>Rhodospirillales</taxon>
        <taxon>Rhodospirillaceae</taxon>
        <taxon>Roseospira</taxon>
    </lineage>
</organism>
<dbReference type="InterPro" id="IPR029039">
    <property type="entry name" value="Flavoprotein-like_sf"/>
</dbReference>
<reference evidence="6 7" key="1">
    <citation type="submission" date="2019-10" db="EMBL/GenBank/DDBJ databases">
        <title>Draft whole-genome sequence of the purple nonsulfur photosynthetic bacterium Roseospira navarrensis DSM 15114.</title>
        <authorList>
            <person name="Kyndt J.A."/>
            <person name="Meyer T.E."/>
        </authorList>
    </citation>
    <scope>NUCLEOTIDE SEQUENCE [LARGE SCALE GENOMIC DNA]</scope>
    <source>
        <strain evidence="6 7">DSM 15114</strain>
    </source>
</reference>
<dbReference type="PANTHER" id="PTHR19384">
    <property type="entry name" value="NITRIC OXIDE SYNTHASE-RELATED"/>
    <property type="match status" value="1"/>
</dbReference>
<dbReference type="PROSITE" id="PS50902">
    <property type="entry name" value="FLAVODOXIN_LIKE"/>
    <property type="match status" value="1"/>
</dbReference>
<dbReference type="OrthoDB" id="9816402at2"/>
<feature type="domain" description="Flavodoxin-like" evidence="5">
    <location>
        <begin position="8"/>
        <end position="152"/>
    </location>
</feature>
<keyword evidence="7" id="KW-1185">Reference proteome</keyword>
<evidence type="ECO:0000313" key="7">
    <source>
        <dbReference type="Proteomes" id="UP000434582"/>
    </source>
</evidence>
<comment type="caution">
    <text evidence="6">The sequence shown here is derived from an EMBL/GenBank/DDBJ whole genome shotgun (WGS) entry which is preliminary data.</text>
</comment>
<dbReference type="Gene3D" id="3.40.50.360">
    <property type="match status" value="1"/>
</dbReference>
<sequence>MESSGVNILVIVGTESGNAQMVGETVADELGRLGHHADLVEDCDGGLDALDLPGRDALLVCTSTHGLGELPDNLIPFADALKDQSPDLSALMYGVIALGDQTYGETFCRAGKDMDALLASLGARKRGERLEIDACTQPLPDEDAVDWLKDWLPLLEG</sequence>
<dbReference type="PANTHER" id="PTHR19384:SF128">
    <property type="entry name" value="NADPH OXIDOREDUCTASE A"/>
    <property type="match status" value="1"/>
</dbReference>
<dbReference type="Pfam" id="PF00258">
    <property type="entry name" value="Flavodoxin_1"/>
    <property type="match status" value="1"/>
</dbReference>
<gene>
    <name evidence="6" type="ORF">GHC57_09265</name>
</gene>
<dbReference type="InterPro" id="IPR001094">
    <property type="entry name" value="Flavdoxin-like"/>
</dbReference>
<proteinExistence type="predicted"/>
<name>A0A7X1ZDS7_9PROT</name>
<evidence type="ECO:0000256" key="3">
    <source>
        <dbReference type="ARBA" id="ARBA00022643"/>
    </source>
</evidence>
<protein>
    <submittedName>
        <fullName evidence="6">Flavodoxin/nitric oxide synthase</fullName>
    </submittedName>
</protein>
<evidence type="ECO:0000256" key="2">
    <source>
        <dbReference type="ARBA" id="ARBA00022630"/>
    </source>
</evidence>
<keyword evidence="4" id="KW-0813">Transport</keyword>
<dbReference type="GO" id="GO:0005829">
    <property type="term" value="C:cytosol"/>
    <property type="evidence" value="ECO:0007669"/>
    <property type="project" value="TreeGrafter"/>
</dbReference>
<keyword evidence="3" id="KW-0288">FMN</keyword>
<dbReference type="AlphaFoldDB" id="A0A7X1ZDS7"/>
<dbReference type="PRINTS" id="PR00369">
    <property type="entry name" value="FLAVODOXIN"/>
</dbReference>
<keyword evidence="2" id="KW-0285">Flavoprotein</keyword>
<dbReference type="GO" id="GO:0016491">
    <property type="term" value="F:oxidoreductase activity"/>
    <property type="evidence" value="ECO:0007669"/>
    <property type="project" value="TreeGrafter"/>
</dbReference>
<evidence type="ECO:0000313" key="6">
    <source>
        <dbReference type="EMBL" id="MQX36704.1"/>
    </source>
</evidence>
<accession>A0A7X1ZDS7</accession>
<dbReference type="SUPFAM" id="SSF52218">
    <property type="entry name" value="Flavoproteins"/>
    <property type="match status" value="1"/>
</dbReference>
<evidence type="ECO:0000256" key="4">
    <source>
        <dbReference type="ARBA" id="ARBA00022982"/>
    </source>
</evidence>
<evidence type="ECO:0000259" key="5">
    <source>
        <dbReference type="PROSITE" id="PS50902"/>
    </source>
</evidence>
<dbReference type="GO" id="GO:0050660">
    <property type="term" value="F:flavin adenine dinucleotide binding"/>
    <property type="evidence" value="ECO:0007669"/>
    <property type="project" value="TreeGrafter"/>
</dbReference>
<dbReference type="InterPro" id="IPR008254">
    <property type="entry name" value="Flavodoxin/NO_synth"/>
</dbReference>
<comment type="cofactor">
    <cofactor evidence="1">
        <name>FMN</name>
        <dbReference type="ChEBI" id="CHEBI:58210"/>
    </cofactor>
</comment>
<dbReference type="Proteomes" id="UP000434582">
    <property type="component" value="Unassembled WGS sequence"/>
</dbReference>
<dbReference type="GO" id="GO:0010181">
    <property type="term" value="F:FMN binding"/>
    <property type="evidence" value="ECO:0007669"/>
    <property type="project" value="InterPro"/>
</dbReference>
<dbReference type="EMBL" id="WIVE01000024">
    <property type="protein sequence ID" value="MQX36704.1"/>
    <property type="molecule type" value="Genomic_DNA"/>
</dbReference>
<keyword evidence="4" id="KW-0249">Electron transport</keyword>
<evidence type="ECO:0000256" key="1">
    <source>
        <dbReference type="ARBA" id="ARBA00001917"/>
    </source>
</evidence>